<evidence type="ECO:0000313" key="3">
    <source>
        <dbReference type="Proteomes" id="UP000054477"/>
    </source>
</evidence>
<name>A0A0C9X4Q7_9AGAR</name>
<accession>A0A0C9X4Q7</accession>
<feature type="signal peptide" evidence="1">
    <location>
        <begin position="1"/>
        <end position="26"/>
    </location>
</feature>
<dbReference type="HOGENOM" id="CLU_2776322_0_0_1"/>
<dbReference type="OrthoDB" id="3016366at2759"/>
<sequence>MATPRAFGGRKVIFNCRVWVWMAVSALNDAGVIKYTDYKALDEECQRYGTEAESAAAAGVSIRIAAHSG</sequence>
<keyword evidence="1" id="KW-0732">Signal</keyword>
<organism evidence="2 3">
    <name type="scientific">Laccaria amethystina LaAM-08-1</name>
    <dbReference type="NCBI Taxonomy" id="1095629"/>
    <lineage>
        <taxon>Eukaryota</taxon>
        <taxon>Fungi</taxon>
        <taxon>Dikarya</taxon>
        <taxon>Basidiomycota</taxon>
        <taxon>Agaricomycotina</taxon>
        <taxon>Agaricomycetes</taxon>
        <taxon>Agaricomycetidae</taxon>
        <taxon>Agaricales</taxon>
        <taxon>Agaricineae</taxon>
        <taxon>Hydnangiaceae</taxon>
        <taxon>Laccaria</taxon>
    </lineage>
</organism>
<keyword evidence="3" id="KW-1185">Reference proteome</keyword>
<reference evidence="2 3" key="1">
    <citation type="submission" date="2014-04" db="EMBL/GenBank/DDBJ databases">
        <authorList>
            <consortium name="DOE Joint Genome Institute"/>
            <person name="Kuo A."/>
            <person name="Kohler A."/>
            <person name="Nagy L.G."/>
            <person name="Floudas D."/>
            <person name="Copeland A."/>
            <person name="Barry K.W."/>
            <person name="Cichocki N."/>
            <person name="Veneault-Fourrey C."/>
            <person name="LaButti K."/>
            <person name="Lindquist E.A."/>
            <person name="Lipzen A."/>
            <person name="Lundell T."/>
            <person name="Morin E."/>
            <person name="Murat C."/>
            <person name="Sun H."/>
            <person name="Tunlid A."/>
            <person name="Henrissat B."/>
            <person name="Grigoriev I.V."/>
            <person name="Hibbett D.S."/>
            <person name="Martin F."/>
            <person name="Nordberg H.P."/>
            <person name="Cantor M.N."/>
            <person name="Hua S.X."/>
        </authorList>
    </citation>
    <scope>NUCLEOTIDE SEQUENCE [LARGE SCALE GENOMIC DNA]</scope>
    <source>
        <strain evidence="2 3">LaAM-08-1</strain>
    </source>
</reference>
<proteinExistence type="predicted"/>
<dbReference type="EMBL" id="KN838897">
    <property type="protein sequence ID" value="KIJ92611.1"/>
    <property type="molecule type" value="Genomic_DNA"/>
</dbReference>
<evidence type="ECO:0000256" key="1">
    <source>
        <dbReference type="SAM" id="SignalP"/>
    </source>
</evidence>
<feature type="chain" id="PRO_5002205640" evidence="1">
    <location>
        <begin position="27"/>
        <end position="69"/>
    </location>
</feature>
<protein>
    <submittedName>
        <fullName evidence="2">Uncharacterized protein</fullName>
    </submittedName>
</protein>
<gene>
    <name evidence="2" type="ORF">K443DRAFT_113301</name>
</gene>
<dbReference type="Proteomes" id="UP000054477">
    <property type="component" value="Unassembled WGS sequence"/>
</dbReference>
<dbReference type="AlphaFoldDB" id="A0A0C9X4Q7"/>
<reference evidence="3" key="2">
    <citation type="submission" date="2015-01" db="EMBL/GenBank/DDBJ databases">
        <title>Evolutionary Origins and Diversification of the Mycorrhizal Mutualists.</title>
        <authorList>
            <consortium name="DOE Joint Genome Institute"/>
            <consortium name="Mycorrhizal Genomics Consortium"/>
            <person name="Kohler A."/>
            <person name="Kuo A."/>
            <person name="Nagy L.G."/>
            <person name="Floudas D."/>
            <person name="Copeland A."/>
            <person name="Barry K.W."/>
            <person name="Cichocki N."/>
            <person name="Veneault-Fourrey C."/>
            <person name="LaButti K."/>
            <person name="Lindquist E.A."/>
            <person name="Lipzen A."/>
            <person name="Lundell T."/>
            <person name="Morin E."/>
            <person name="Murat C."/>
            <person name="Riley R."/>
            <person name="Ohm R."/>
            <person name="Sun H."/>
            <person name="Tunlid A."/>
            <person name="Henrissat B."/>
            <person name="Grigoriev I.V."/>
            <person name="Hibbett D.S."/>
            <person name="Martin F."/>
        </authorList>
    </citation>
    <scope>NUCLEOTIDE SEQUENCE [LARGE SCALE GENOMIC DNA]</scope>
    <source>
        <strain evidence="3">LaAM-08-1</strain>
    </source>
</reference>
<evidence type="ECO:0000313" key="2">
    <source>
        <dbReference type="EMBL" id="KIJ92611.1"/>
    </source>
</evidence>